<keyword evidence="5 8" id="KW-0812">Transmembrane</keyword>
<comment type="similarity">
    <text evidence="2">Belongs to the ABC-2 integral membrane protein family.</text>
</comment>
<dbReference type="InterPro" id="IPR013525">
    <property type="entry name" value="ABC2_TM"/>
</dbReference>
<evidence type="ECO:0000256" key="4">
    <source>
        <dbReference type="ARBA" id="ARBA00022475"/>
    </source>
</evidence>
<evidence type="ECO:0000256" key="6">
    <source>
        <dbReference type="ARBA" id="ARBA00022989"/>
    </source>
</evidence>
<feature type="transmembrane region" description="Helical" evidence="8">
    <location>
        <begin position="355"/>
        <end position="376"/>
    </location>
</feature>
<keyword evidence="6 8" id="KW-1133">Transmembrane helix</keyword>
<reference evidence="10" key="2">
    <citation type="submission" date="2021-04" db="EMBL/GenBank/DDBJ databases">
        <authorList>
            <person name="Gilroy R."/>
        </authorList>
    </citation>
    <scope>NUCLEOTIDE SEQUENCE</scope>
    <source>
        <strain evidence="10">378</strain>
    </source>
</reference>
<feature type="transmembrane region" description="Helical" evidence="8">
    <location>
        <begin position="304"/>
        <end position="328"/>
    </location>
</feature>
<dbReference type="InterPro" id="IPR051449">
    <property type="entry name" value="ABC-2_transporter_component"/>
</dbReference>
<dbReference type="PANTHER" id="PTHR30294:SF29">
    <property type="entry name" value="MULTIDRUG ABC TRANSPORTER PERMEASE YBHS-RELATED"/>
    <property type="match status" value="1"/>
</dbReference>
<dbReference type="InterPro" id="IPR047817">
    <property type="entry name" value="ABC2_TM_bact-type"/>
</dbReference>
<reference evidence="10" key="1">
    <citation type="journal article" date="2021" name="PeerJ">
        <title>Extensive microbial diversity within the chicken gut microbiome revealed by metagenomics and culture.</title>
        <authorList>
            <person name="Gilroy R."/>
            <person name="Ravi A."/>
            <person name="Getino M."/>
            <person name="Pursley I."/>
            <person name="Horton D.L."/>
            <person name="Alikhan N.F."/>
            <person name="Baker D."/>
            <person name="Gharbi K."/>
            <person name="Hall N."/>
            <person name="Watson M."/>
            <person name="Adriaenssens E.M."/>
            <person name="Foster-Nyarko E."/>
            <person name="Jarju S."/>
            <person name="Secka A."/>
            <person name="Antonio M."/>
            <person name="Oren A."/>
            <person name="Chaudhuri R.R."/>
            <person name="La Ragione R."/>
            <person name="Hildebrand F."/>
            <person name="Pallen M.J."/>
        </authorList>
    </citation>
    <scope>NUCLEOTIDE SEQUENCE</scope>
    <source>
        <strain evidence="10">378</strain>
    </source>
</reference>
<dbReference type="AlphaFoldDB" id="A0A948TGZ2"/>
<dbReference type="EMBL" id="JAHLFE010000170">
    <property type="protein sequence ID" value="MBU3844860.1"/>
    <property type="molecule type" value="Genomic_DNA"/>
</dbReference>
<evidence type="ECO:0000313" key="11">
    <source>
        <dbReference type="Proteomes" id="UP000733611"/>
    </source>
</evidence>
<dbReference type="GO" id="GO:0140359">
    <property type="term" value="F:ABC-type transporter activity"/>
    <property type="evidence" value="ECO:0007669"/>
    <property type="project" value="InterPro"/>
</dbReference>
<sequence length="510" mass="54265">MASQTHVLSLLRKEVQQILADKSVLVVAFILPILLVLLYGTGLRLDVKPVSVALVSPHMEDVVSKEIAFAFSGSPYFNLYQVNNALDAQELLRTHEIDAYVLLPNNLAQSIYHREIQVMIVLNGSNSSLATQARSFIESVLSSSVSLEGLNRQVSYLNFAPAINVMAAQESSAVLSLDDNSTTSARSTISNASSGASSGANANTSTMQALASPTMGFSSEQNTSTASATNITAAAISASTGAAYSTNKATVGSSMGSTASAEFSALSASHSATASSSISSSAAAYKPISITTRNWFNEANESTWYLMAGQLISAITLMSAFMSSIVIAREFERGTLIGLKATNVTAGEILISKFLAYYGLSLLGSSCAILFALIFYELPFRGSALLFILTIMVYLYAIVMLALCLSVGTQNQFLSTQYAIIVSFLPSILLSGAVFDLRSIPAAISYIAYMLPPTYAVNSAKICLLSGGSTDILLRNLLILAGFALLLHVLCYRLLQRHFKRASLKPPLSL</sequence>
<accession>A0A948TGZ2</accession>
<evidence type="ECO:0000313" key="10">
    <source>
        <dbReference type="EMBL" id="MBU3844860.1"/>
    </source>
</evidence>
<dbReference type="PANTHER" id="PTHR30294">
    <property type="entry name" value="MEMBRANE COMPONENT OF ABC TRANSPORTER YHHJ-RELATED"/>
    <property type="match status" value="1"/>
</dbReference>
<evidence type="ECO:0000256" key="1">
    <source>
        <dbReference type="ARBA" id="ARBA00004651"/>
    </source>
</evidence>
<feature type="domain" description="ABC transmembrane type-2" evidence="9">
    <location>
        <begin position="272"/>
        <end position="498"/>
    </location>
</feature>
<comment type="caution">
    <text evidence="10">The sequence shown here is derived from an EMBL/GenBank/DDBJ whole genome shotgun (WGS) entry which is preliminary data.</text>
</comment>
<evidence type="ECO:0000256" key="8">
    <source>
        <dbReference type="SAM" id="Phobius"/>
    </source>
</evidence>
<evidence type="ECO:0000256" key="2">
    <source>
        <dbReference type="ARBA" id="ARBA00007783"/>
    </source>
</evidence>
<name>A0A948TGZ2_9GAMM</name>
<gene>
    <name evidence="10" type="ORF">H9847_08375</name>
</gene>
<evidence type="ECO:0000256" key="3">
    <source>
        <dbReference type="ARBA" id="ARBA00022448"/>
    </source>
</evidence>
<dbReference type="Proteomes" id="UP000733611">
    <property type="component" value="Unassembled WGS sequence"/>
</dbReference>
<protein>
    <submittedName>
        <fullName evidence="10">ABC transporter permease</fullName>
    </submittedName>
</protein>
<feature type="transmembrane region" description="Helical" evidence="8">
    <location>
        <begin position="23"/>
        <end position="42"/>
    </location>
</feature>
<feature type="transmembrane region" description="Helical" evidence="8">
    <location>
        <begin position="418"/>
        <end position="435"/>
    </location>
</feature>
<dbReference type="Pfam" id="PF12698">
    <property type="entry name" value="ABC2_membrane_3"/>
    <property type="match status" value="1"/>
</dbReference>
<feature type="transmembrane region" description="Helical" evidence="8">
    <location>
        <begin position="477"/>
        <end position="495"/>
    </location>
</feature>
<keyword evidence="3" id="KW-0813">Transport</keyword>
<evidence type="ECO:0000256" key="5">
    <source>
        <dbReference type="ARBA" id="ARBA00022692"/>
    </source>
</evidence>
<comment type="subcellular location">
    <subcellularLocation>
        <location evidence="1">Cell membrane</location>
        <topology evidence="1">Multi-pass membrane protein</topology>
    </subcellularLocation>
</comment>
<evidence type="ECO:0000256" key="7">
    <source>
        <dbReference type="ARBA" id="ARBA00023136"/>
    </source>
</evidence>
<organism evidence="10 11">
    <name type="scientific">Candidatus Anaerobiospirillum pullicola</name>
    <dbReference type="NCBI Taxonomy" id="2838451"/>
    <lineage>
        <taxon>Bacteria</taxon>
        <taxon>Pseudomonadati</taxon>
        <taxon>Pseudomonadota</taxon>
        <taxon>Gammaproteobacteria</taxon>
        <taxon>Aeromonadales</taxon>
        <taxon>Succinivibrionaceae</taxon>
        <taxon>Anaerobiospirillum</taxon>
    </lineage>
</organism>
<keyword evidence="4" id="KW-1003">Cell membrane</keyword>
<dbReference type="PROSITE" id="PS51012">
    <property type="entry name" value="ABC_TM2"/>
    <property type="match status" value="1"/>
</dbReference>
<evidence type="ECO:0000259" key="9">
    <source>
        <dbReference type="PROSITE" id="PS51012"/>
    </source>
</evidence>
<keyword evidence="7 8" id="KW-0472">Membrane</keyword>
<dbReference type="GO" id="GO:0005886">
    <property type="term" value="C:plasma membrane"/>
    <property type="evidence" value="ECO:0007669"/>
    <property type="project" value="UniProtKB-SubCell"/>
</dbReference>
<proteinExistence type="inferred from homology"/>
<feature type="transmembrane region" description="Helical" evidence="8">
    <location>
        <begin position="382"/>
        <end position="406"/>
    </location>
</feature>